<keyword evidence="4 6" id="KW-1133">Transmembrane helix</keyword>
<feature type="transmembrane region" description="Helical" evidence="6">
    <location>
        <begin position="182"/>
        <end position="206"/>
    </location>
</feature>
<evidence type="ECO:0000256" key="5">
    <source>
        <dbReference type="ARBA" id="ARBA00023136"/>
    </source>
</evidence>
<feature type="transmembrane region" description="Helical" evidence="6">
    <location>
        <begin position="39"/>
        <end position="60"/>
    </location>
</feature>
<feature type="transmembrane region" description="Helical" evidence="6">
    <location>
        <begin position="334"/>
        <end position="358"/>
    </location>
</feature>
<dbReference type="EMBL" id="CABQ01000184">
    <property type="protein sequence ID" value="CBI08108.1"/>
    <property type="molecule type" value="Genomic_DNA"/>
</dbReference>
<evidence type="ECO:0000313" key="7">
    <source>
        <dbReference type="EMBL" id="CBI08108.1"/>
    </source>
</evidence>
<name>E6QLI8_9ZZZZ</name>
<dbReference type="GO" id="GO:0005886">
    <property type="term" value="C:plasma membrane"/>
    <property type="evidence" value="ECO:0007669"/>
    <property type="project" value="UniProtKB-SubCell"/>
</dbReference>
<comment type="caution">
    <text evidence="7">The sequence shown here is derived from an EMBL/GenBank/DDBJ whole genome shotgun (WGS) entry which is preliminary data.</text>
</comment>
<dbReference type="InterPro" id="IPR002797">
    <property type="entry name" value="Polysacc_synth"/>
</dbReference>
<feature type="transmembrane region" description="Helical" evidence="6">
    <location>
        <begin position="446"/>
        <end position="473"/>
    </location>
</feature>
<sequence length="495" mass="54589">MPKTKFRQNTLYNLCGSLLSMAVALVTVPLFLHKIGTERYGVLAIIWLFIGYFGVFDLGLSRATANQIAKLRDRRERADIFWTAILLNASIGVVGGVVLYFIGGLIFQYVFKMPTSMRASVVTMMPWLAASVPIATLTGVLTGVLEGCERFLLVNSLQVFGSILLQAVPLTVAFLHGPELGWLIAAAILTRMATTLPLVVGVLRTLPIGRPRLPSKRWARVLFSYGAWITVSNFIVPFFGSLDKFMIGGISGLSSVTYYAVPERLARQASIFPGALARTLFPRLSAGHELDAKATAIRSLTALIAVLTPLTVFMVLGVRPFLAHWIDPRFSELAGPVGAVVSASVWINGLAFVPYALLEARGRPDLTAKFHLIEILPHVALLWFCLHRFGLIGGAWALVVVSTLDAFLLFWKSDLRIHVLRSFWQGLGWVVLAFVLAPAYKALHVWFYFLVFTVLIGVIGWGLRISVDVAALLHAALRRLHRWTLAVIMKVQRSV</sequence>
<feature type="transmembrane region" description="Helical" evidence="6">
    <location>
        <begin position="300"/>
        <end position="322"/>
    </location>
</feature>
<keyword evidence="3 6" id="KW-0812">Transmembrane</keyword>
<keyword evidence="2" id="KW-1003">Cell membrane</keyword>
<feature type="transmembrane region" description="Helical" evidence="6">
    <location>
        <begin position="80"/>
        <end position="107"/>
    </location>
</feature>
<reference evidence="7" key="1">
    <citation type="submission" date="2009-10" db="EMBL/GenBank/DDBJ databases">
        <title>Diversity of trophic interactions inside an arsenic-rich microbial ecosystem.</title>
        <authorList>
            <person name="Bertin P.N."/>
            <person name="Heinrich-Salmeron A."/>
            <person name="Pelletier E."/>
            <person name="Goulhen-Chollet F."/>
            <person name="Arsene-Ploetze F."/>
            <person name="Gallien S."/>
            <person name="Calteau A."/>
            <person name="Vallenet D."/>
            <person name="Casiot C."/>
            <person name="Chane-Woon-Ming B."/>
            <person name="Giloteaux L."/>
            <person name="Barakat M."/>
            <person name="Bonnefoy V."/>
            <person name="Bruneel O."/>
            <person name="Chandler M."/>
            <person name="Cleiss J."/>
            <person name="Duran R."/>
            <person name="Elbaz-Poulichet F."/>
            <person name="Fonknechten N."/>
            <person name="Lauga B."/>
            <person name="Mornico D."/>
            <person name="Ortet P."/>
            <person name="Schaeffer C."/>
            <person name="Siguier P."/>
            <person name="Alexander Thil Smith A."/>
            <person name="Van Dorsselaer A."/>
            <person name="Weissenbach J."/>
            <person name="Medigue C."/>
            <person name="Le Paslier D."/>
        </authorList>
    </citation>
    <scope>NUCLEOTIDE SEQUENCE</scope>
</reference>
<dbReference type="PANTHER" id="PTHR30250:SF26">
    <property type="entry name" value="PSMA PROTEIN"/>
    <property type="match status" value="1"/>
</dbReference>
<accession>E6QLI8</accession>
<evidence type="ECO:0000256" key="4">
    <source>
        <dbReference type="ARBA" id="ARBA00022989"/>
    </source>
</evidence>
<dbReference type="PANTHER" id="PTHR30250">
    <property type="entry name" value="PST FAMILY PREDICTED COLANIC ACID TRANSPORTER"/>
    <property type="match status" value="1"/>
</dbReference>
<keyword evidence="5 6" id="KW-0472">Membrane</keyword>
<protein>
    <submittedName>
        <fullName evidence="7">Putative Polysaccharide biosynthesis family protein</fullName>
    </submittedName>
</protein>
<dbReference type="CDD" id="cd13128">
    <property type="entry name" value="MATE_Wzx_like"/>
    <property type="match status" value="1"/>
</dbReference>
<gene>
    <name evidence="7" type="ORF">CARN6_1540</name>
</gene>
<proteinExistence type="predicted"/>
<organism evidence="7">
    <name type="scientific">mine drainage metagenome</name>
    <dbReference type="NCBI Taxonomy" id="410659"/>
    <lineage>
        <taxon>unclassified sequences</taxon>
        <taxon>metagenomes</taxon>
        <taxon>ecological metagenomes</taxon>
    </lineage>
</organism>
<feature type="transmembrane region" description="Helical" evidence="6">
    <location>
        <begin position="218"/>
        <end position="239"/>
    </location>
</feature>
<feature type="transmembrane region" description="Helical" evidence="6">
    <location>
        <begin position="12"/>
        <end position="33"/>
    </location>
</feature>
<evidence type="ECO:0000256" key="2">
    <source>
        <dbReference type="ARBA" id="ARBA00022475"/>
    </source>
</evidence>
<evidence type="ECO:0000256" key="6">
    <source>
        <dbReference type="SAM" id="Phobius"/>
    </source>
</evidence>
<feature type="transmembrane region" description="Helical" evidence="6">
    <location>
        <begin position="245"/>
        <end position="261"/>
    </location>
</feature>
<dbReference type="AlphaFoldDB" id="E6QLI8"/>
<feature type="transmembrane region" description="Helical" evidence="6">
    <location>
        <begin position="127"/>
        <end position="145"/>
    </location>
</feature>
<evidence type="ECO:0000256" key="3">
    <source>
        <dbReference type="ARBA" id="ARBA00022692"/>
    </source>
</evidence>
<feature type="transmembrane region" description="Helical" evidence="6">
    <location>
        <begin position="157"/>
        <end position="176"/>
    </location>
</feature>
<comment type="subcellular location">
    <subcellularLocation>
        <location evidence="1">Cell membrane</location>
        <topology evidence="1">Multi-pass membrane protein</topology>
    </subcellularLocation>
</comment>
<dbReference type="Pfam" id="PF01943">
    <property type="entry name" value="Polysacc_synt"/>
    <property type="match status" value="1"/>
</dbReference>
<feature type="transmembrane region" description="Helical" evidence="6">
    <location>
        <begin position="423"/>
        <end position="440"/>
    </location>
</feature>
<evidence type="ECO:0000256" key="1">
    <source>
        <dbReference type="ARBA" id="ARBA00004651"/>
    </source>
</evidence>
<dbReference type="InterPro" id="IPR050833">
    <property type="entry name" value="Poly_Biosynth_Transport"/>
</dbReference>